<keyword evidence="2" id="KW-1185">Reference proteome</keyword>
<reference evidence="1" key="1">
    <citation type="submission" date="2022-06" db="EMBL/GenBank/DDBJ databases">
        <title>Novel species in genus nocardia.</title>
        <authorList>
            <person name="Li F."/>
        </authorList>
    </citation>
    <scope>NUCLEOTIDE SEQUENCE</scope>
    <source>
        <strain evidence="1">CDC141</strain>
    </source>
</reference>
<protein>
    <submittedName>
        <fullName evidence="1">DUF6283 family protein</fullName>
    </submittedName>
</protein>
<sequence length="120" mass="12742">MTVPLRHQKRPCNECPWRVDAELSVFPPERYEALACTSGTPGAEAPVGAPMFACHKTAEGREVACAGWLAVAGAEHLGVRLAVASGRISPGALARGDDWPELYASFEEMAAFNGFRGAAQ</sequence>
<dbReference type="AlphaFoldDB" id="A0A9X2J2C8"/>
<organism evidence="1 2">
    <name type="scientific">Nocardia pulmonis</name>
    <dbReference type="NCBI Taxonomy" id="2951408"/>
    <lineage>
        <taxon>Bacteria</taxon>
        <taxon>Bacillati</taxon>
        <taxon>Actinomycetota</taxon>
        <taxon>Actinomycetes</taxon>
        <taxon>Mycobacteriales</taxon>
        <taxon>Nocardiaceae</taxon>
        <taxon>Nocardia</taxon>
    </lineage>
</organism>
<dbReference type="RefSeq" id="WP_251917359.1">
    <property type="nucleotide sequence ID" value="NZ_JAMRXG010000018.1"/>
</dbReference>
<proteinExistence type="predicted"/>
<gene>
    <name evidence="1" type="ORF">NDR86_30870</name>
</gene>
<comment type="caution">
    <text evidence="1">The sequence shown here is derived from an EMBL/GenBank/DDBJ whole genome shotgun (WGS) entry which is preliminary data.</text>
</comment>
<name>A0A9X2J2C8_9NOCA</name>
<dbReference type="Proteomes" id="UP001139157">
    <property type="component" value="Unassembled WGS sequence"/>
</dbReference>
<evidence type="ECO:0000313" key="2">
    <source>
        <dbReference type="Proteomes" id="UP001139157"/>
    </source>
</evidence>
<accession>A0A9X2J2C8</accession>
<dbReference type="InterPro" id="IPR046250">
    <property type="entry name" value="DUF6283"/>
</dbReference>
<dbReference type="EMBL" id="JAMRXG010000018">
    <property type="protein sequence ID" value="MCM6777896.1"/>
    <property type="molecule type" value="Genomic_DNA"/>
</dbReference>
<evidence type="ECO:0000313" key="1">
    <source>
        <dbReference type="EMBL" id="MCM6777896.1"/>
    </source>
</evidence>
<dbReference type="Pfam" id="PF19800">
    <property type="entry name" value="DUF6283"/>
    <property type="match status" value="1"/>
</dbReference>